<evidence type="ECO:0000313" key="3">
    <source>
        <dbReference type="EMBL" id="SDL03486.1"/>
    </source>
</evidence>
<evidence type="ECO:0000256" key="1">
    <source>
        <dbReference type="SAM" id="SignalP"/>
    </source>
</evidence>
<dbReference type="InterPro" id="IPR026444">
    <property type="entry name" value="Secre_tail"/>
</dbReference>
<proteinExistence type="predicted"/>
<feature type="chain" id="PRO_5011597880" evidence="1">
    <location>
        <begin position="21"/>
        <end position="371"/>
    </location>
</feature>
<feature type="signal peptide" evidence="1">
    <location>
        <begin position="1"/>
        <end position="20"/>
    </location>
</feature>
<keyword evidence="1" id="KW-0732">Signal</keyword>
<sequence>MKKRYFPLLFLLLCYGTTHAQLTLTQDDHFQSGQLRTDVLLSSETFVLPDSGSQQLWDYSSLTGGMLSNTSILEPAQTPYAAQYPGTTYALAAGSSTGIFGVESFLADMDGYVYLSSTEAGIQADGVVLKRGGEALKFPFEPALVLFPTPLRYEDAGLDTAFISVSFDTTLTLPNTTLSFQGTVTIDSYIYTDWKALSEGLLATPLDIYETLLLRSIRTVYNEVSFTYDVFMVPTTLPISQYTSPADTSYSWLTNAEPFLVMTASPDSGTTELSYFVSNEVITDAPSLLATASVRAYPNPANQQLTLDAARLVSPPTYLHVYDMTGRLQHSYPMAQRQLTVDTRSYASGAYFYTLETRDGTHQRGRFVVTH</sequence>
<dbReference type="Proteomes" id="UP000198510">
    <property type="component" value="Unassembled WGS sequence"/>
</dbReference>
<feature type="domain" description="Secretion system C-terminal sorting" evidence="2">
    <location>
        <begin position="297"/>
        <end position="363"/>
    </location>
</feature>
<gene>
    <name evidence="3" type="ORF">SAMN05421823_104199</name>
</gene>
<keyword evidence="4" id="KW-1185">Reference proteome</keyword>
<organism evidence="3 4">
    <name type="scientific">Catalinimonas alkaloidigena</name>
    <dbReference type="NCBI Taxonomy" id="1075417"/>
    <lineage>
        <taxon>Bacteria</taxon>
        <taxon>Pseudomonadati</taxon>
        <taxon>Bacteroidota</taxon>
        <taxon>Cytophagia</taxon>
        <taxon>Cytophagales</taxon>
        <taxon>Catalimonadaceae</taxon>
        <taxon>Catalinimonas</taxon>
    </lineage>
</organism>
<reference evidence="3 4" key="1">
    <citation type="submission" date="2016-10" db="EMBL/GenBank/DDBJ databases">
        <authorList>
            <person name="de Groot N.N."/>
        </authorList>
    </citation>
    <scope>NUCLEOTIDE SEQUENCE [LARGE SCALE GENOMIC DNA]</scope>
    <source>
        <strain evidence="3 4">DSM 25186</strain>
    </source>
</reference>
<protein>
    <submittedName>
        <fullName evidence="3">Por secretion system C-terminal sorting domain-containing protein</fullName>
    </submittedName>
</protein>
<accession>A0A1G9GS16</accession>
<dbReference type="Pfam" id="PF18962">
    <property type="entry name" value="Por_Secre_tail"/>
    <property type="match status" value="1"/>
</dbReference>
<dbReference type="EMBL" id="FNFO01000004">
    <property type="protein sequence ID" value="SDL03486.1"/>
    <property type="molecule type" value="Genomic_DNA"/>
</dbReference>
<evidence type="ECO:0000313" key="4">
    <source>
        <dbReference type="Proteomes" id="UP000198510"/>
    </source>
</evidence>
<evidence type="ECO:0000259" key="2">
    <source>
        <dbReference type="Pfam" id="PF18962"/>
    </source>
</evidence>
<dbReference type="NCBIfam" id="TIGR04183">
    <property type="entry name" value="Por_Secre_tail"/>
    <property type="match status" value="1"/>
</dbReference>
<dbReference type="AlphaFoldDB" id="A0A1G9GS16"/>
<name>A0A1G9GS16_9BACT</name>
<dbReference type="RefSeq" id="WP_176956009.1">
    <property type="nucleotide sequence ID" value="NZ_FNFO01000004.1"/>
</dbReference>